<accession>A0A4P6M376</accession>
<evidence type="ECO:0000313" key="1">
    <source>
        <dbReference type="EMBL" id="QBE97923.1"/>
    </source>
</evidence>
<name>A0A4P6M376_9FIRM</name>
<sequence>MRLRLQQAVQENDYYFRGFVTMTDLAELFRAYPFREETLEKAAIHRRNMEQGISPFSVTLRAAPDTERDAEGDDLIFQDAQWEIRDGKSRVAAVTEMTEEELADCEAEVKIFLLTEEKMEKMEQNRF</sequence>
<dbReference type="EMBL" id="CP035945">
    <property type="protein sequence ID" value="QBE97923.1"/>
    <property type="molecule type" value="Genomic_DNA"/>
</dbReference>
<reference evidence="1 2" key="1">
    <citation type="submission" date="2019-01" db="EMBL/GenBank/DDBJ databases">
        <title>PMF-metabolizing Aryl O-demethylase.</title>
        <authorList>
            <person name="Kim M."/>
        </authorList>
    </citation>
    <scope>NUCLEOTIDE SEQUENCE [LARGE SCALE GENOMIC DNA]</scope>
    <source>
        <strain evidence="1 2">PMF1</strain>
    </source>
</reference>
<protein>
    <submittedName>
        <fullName evidence="1">Uncharacterized protein</fullName>
    </submittedName>
</protein>
<gene>
    <name evidence="1" type="ORF">PMF13cell1_03486</name>
</gene>
<dbReference type="Proteomes" id="UP000289794">
    <property type="component" value="Chromosome"/>
</dbReference>
<dbReference type="RefSeq" id="WP_044953913.1">
    <property type="nucleotide sequence ID" value="NZ_AP031439.1"/>
</dbReference>
<organism evidence="1 2">
    <name type="scientific">Blautia producta</name>
    <dbReference type="NCBI Taxonomy" id="33035"/>
    <lineage>
        <taxon>Bacteria</taxon>
        <taxon>Bacillati</taxon>
        <taxon>Bacillota</taxon>
        <taxon>Clostridia</taxon>
        <taxon>Lachnospirales</taxon>
        <taxon>Lachnospiraceae</taxon>
        <taxon>Blautia</taxon>
    </lineage>
</organism>
<proteinExistence type="predicted"/>
<dbReference type="AlphaFoldDB" id="A0A4P6M376"/>
<evidence type="ECO:0000313" key="2">
    <source>
        <dbReference type="Proteomes" id="UP000289794"/>
    </source>
</evidence>
<dbReference type="KEGG" id="bpro:PMF13cell1_03486"/>